<accession>A0ABU1IDG3</accession>
<dbReference type="Proteomes" id="UP001267710">
    <property type="component" value="Unassembled WGS sequence"/>
</dbReference>
<organism evidence="1 2">
    <name type="scientific">Paracidovorax wautersii</name>
    <dbReference type="NCBI Taxonomy" id="1177982"/>
    <lineage>
        <taxon>Bacteria</taxon>
        <taxon>Pseudomonadati</taxon>
        <taxon>Pseudomonadota</taxon>
        <taxon>Betaproteobacteria</taxon>
        <taxon>Burkholderiales</taxon>
        <taxon>Comamonadaceae</taxon>
        <taxon>Paracidovorax</taxon>
    </lineage>
</organism>
<protein>
    <submittedName>
        <fullName evidence="1">Uncharacterized protein</fullName>
    </submittedName>
</protein>
<sequence length="37" mass="4102">MLPSIAPPAVAALRRSRLRRLSRSSTRVENDGLLVEL</sequence>
<dbReference type="EMBL" id="JAVIZX010000001">
    <property type="protein sequence ID" value="MDR6214613.1"/>
    <property type="molecule type" value="Genomic_DNA"/>
</dbReference>
<comment type="caution">
    <text evidence="1">The sequence shown here is derived from an EMBL/GenBank/DDBJ whole genome shotgun (WGS) entry which is preliminary data.</text>
</comment>
<name>A0ABU1IDG3_9BURK</name>
<evidence type="ECO:0000313" key="1">
    <source>
        <dbReference type="EMBL" id="MDR6214613.1"/>
    </source>
</evidence>
<keyword evidence="2" id="KW-1185">Reference proteome</keyword>
<gene>
    <name evidence="1" type="ORF">QE399_002302</name>
</gene>
<evidence type="ECO:0000313" key="2">
    <source>
        <dbReference type="Proteomes" id="UP001267710"/>
    </source>
</evidence>
<reference evidence="1 2" key="1">
    <citation type="submission" date="2023-08" db="EMBL/GenBank/DDBJ databases">
        <title>Functional and genomic diversity of the sorghum phyllosphere microbiome.</title>
        <authorList>
            <person name="Shade A."/>
        </authorList>
    </citation>
    <scope>NUCLEOTIDE SEQUENCE [LARGE SCALE GENOMIC DNA]</scope>
    <source>
        <strain evidence="1 2">SORGH_AS_0335</strain>
    </source>
</reference>
<proteinExistence type="predicted"/>